<name>A0A9N9LV77_9HELO</name>
<proteinExistence type="predicted"/>
<feature type="region of interest" description="Disordered" evidence="1">
    <location>
        <begin position="24"/>
        <end position="67"/>
    </location>
</feature>
<keyword evidence="3" id="KW-1185">Reference proteome</keyword>
<evidence type="ECO:0000256" key="1">
    <source>
        <dbReference type="SAM" id="MobiDB-lite"/>
    </source>
</evidence>
<protein>
    <submittedName>
        <fullName evidence="2">Uncharacterized protein</fullName>
    </submittedName>
</protein>
<comment type="caution">
    <text evidence="2">The sequence shown here is derived from an EMBL/GenBank/DDBJ whole genome shotgun (WGS) entry which is preliminary data.</text>
</comment>
<feature type="compositionally biased region" description="Basic and acidic residues" evidence="1">
    <location>
        <begin position="112"/>
        <end position="122"/>
    </location>
</feature>
<dbReference type="Proteomes" id="UP000701801">
    <property type="component" value="Unassembled WGS sequence"/>
</dbReference>
<accession>A0A9N9LV77</accession>
<feature type="region of interest" description="Disordered" evidence="1">
    <location>
        <begin position="112"/>
        <end position="131"/>
    </location>
</feature>
<evidence type="ECO:0000313" key="3">
    <source>
        <dbReference type="Proteomes" id="UP000701801"/>
    </source>
</evidence>
<dbReference type="OrthoDB" id="10297339at2759"/>
<dbReference type="AlphaFoldDB" id="A0A9N9LV77"/>
<dbReference type="EMBL" id="CAJVRM010000391">
    <property type="protein sequence ID" value="CAG8980478.1"/>
    <property type="molecule type" value="Genomic_DNA"/>
</dbReference>
<gene>
    <name evidence="2" type="ORF">HYALB_00013114</name>
</gene>
<reference evidence="2" key="1">
    <citation type="submission" date="2021-07" db="EMBL/GenBank/DDBJ databases">
        <authorList>
            <person name="Durling M."/>
        </authorList>
    </citation>
    <scope>NUCLEOTIDE SEQUENCE</scope>
</reference>
<sequence>MGEKLLALHTIGITPFIELSPQVQQAKQPTRGVNLKAPHNLDTPEPKSELPQKMPKTETNPLGKQGWDLETDKVQLLGMKMGRKEFDDMLHEFDLTEEAWNPIVEALGDLWPERNEKGETVTRRGSSCSLD</sequence>
<evidence type="ECO:0000313" key="2">
    <source>
        <dbReference type="EMBL" id="CAG8980478.1"/>
    </source>
</evidence>
<organism evidence="2 3">
    <name type="scientific">Hymenoscyphus albidus</name>
    <dbReference type="NCBI Taxonomy" id="595503"/>
    <lineage>
        <taxon>Eukaryota</taxon>
        <taxon>Fungi</taxon>
        <taxon>Dikarya</taxon>
        <taxon>Ascomycota</taxon>
        <taxon>Pezizomycotina</taxon>
        <taxon>Leotiomycetes</taxon>
        <taxon>Helotiales</taxon>
        <taxon>Helotiaceae</taxon>
        <taxon>Hymenoscyphus</taxon>
    </lineage>
</organism>